<dbReference type="CDD" id="cd05006">
    <property type="entry name" value="SIS_GmhA"/>
    <property type="match status" value="1"/>
</dbReference>
<dbReference type="EMBL" id="VFMO01000001">
    <property type="protein sequence ID" value="TQJ14941.1"/>
    <property type="molecule type" value="Genomic_DNA"/>
</dbReference>
<evidence type="ECO:0000256" key="1">
    <source>
        <dbReference type="SAM" id="MobiDB-lite"/>
    </source>
</evidence>
<dbReference type="GO" id="GO:1901135">
    <property type="term" value="P:carbohydrate derivative metabolic process"/>
    <property type="evidence" value="ECO:0007669"/>
    <property type="project" value="InterPro"/>
</dbReference>
<dbReference type="InterPro" id="IPR035461">
    <property type="entry name" value="GmhA/DiaA"/>
</dbReference>
<dbReference type="PANTHER" id="PTHR30390:SF6">
    <property type="entry name" value="DNAA INITIATOR-ASSOCIATING PROTEIN DIAA"/>
    <property type="match status" value="1"/>
</dbReference>
<dbReference type="GO" id="GO:0097367">
    <property type="term" value="F:carbohydrate derivative binding"/>
    <property type="evidence" value="ECO:0007669"/>
    <property type="project" value="InterPro"/>
</dbReference>
<organism evidence="3 4">
    <name type="scientific">Yimella lutea</name>
    <dbReference type="NCBI Taxonomy" id="587872"/>
    <lineage>
        <taxon>Bacteria</taxon>
        <taxon>Bacillati</taxon>
        <taxon>Actinomycetota</taxon>
        <taxon>Actinomycetes</taxon>
        <taxon>Micrococcales</taxon>
        <taxon>Dermacoccaceae</taxon>
        <taxon>Yimella</taxon>
    </lineage>
</organism>
<dbReference type="Proteomes" id="UP000320806">
    <property type="component" value="Unassembled WGS sequence"/>
</dbReference>
<dbReference type="OrthoDB" id="9810929at2"/>
<dbReference type="Pfam" id="PF13580">
    <property type="entry name" value="SIS_2"/>
    <property type="match status" value="1"/>
</dbReference>
<accession>A0A542EHX5</accession>
<dbReference type="SUPFAM" id="SSF53697">
    <property type="entry name" value="SIS domain"/>
    <property type="match status" value="1"/>
</dbReference>
<comment type="caution">
    <text evidence="3">The sequence shown here is derived from an EMBL/GenBank/DDBJ whole genome shotgun (WGS) entry which is preliminary data.</text>
</comment>
<keyword evidence="4" id="KW-1185">Reference proteome</keyword>
<proteinExistence type="predicted"/>
<name>A0A542EHX5_9MICO</name>
<dbReference type="RefSeq" id="WP_129625080.1">
    <property type="nucleotide sequence ID" value="NZ_BAABCI010000006.1"/>
</dbReference>
<protein>
    <submittedName>
        <fullName evidence="3">Phosphoheptose isomerase</fullName>
    </submittedName>
</protein>
<feature type="region of interest" description="Disordered" evidence="1">
    <location>
        <begin position="1"/>
        <end position="20"/>
    </location>
</feature>
<dbReference type="PANTHER" id="PTHR30390">
    <property type="entry name" value="SEDOHEPTULOSE 7-PHOSPHATE ISOMERASE / DNAA INITIATOR-ASSOCIATING FACTOR FOR REPLICATION INITIATION"/>
    <property type="match status" value="1"/>
</dbReference>
<keyword evidence="3" id="KW-0413">Isomerase</keyword>
<dbReference type="PROSITE" id="PS51464">
    <property type="entry name" value="SIS"/>
    <property type="match status" value="1"/>
</dbReference>
<dbReference type="InterPro" id="IPR050099">
    <property type="entry name" value="SIS_GmhA/DiaA_subfam"/>
</dbReference>
<dbReference type="InterPro" id="IPR046348">
    <property type="entry name" value="SIS_dom_sf"/>
</dbReference>
<dbReference type="GO" id="GO:0016853">
    <property type="term" value="F:isomerase activity"/>
    <property type="evidence" value="ECO:0007669"/>
    <property type="project" value="UniProtKB-KW"/>
</dbReference>
<dbReference type="Gene3D" id="3.40.50.10490">
    <property type="entry name" value="Glucose-6-phosphate isomerase like protein, domain 1"/>
    <property type="match status" value="1"/>
</dbReference>
<feature type="domain" description="SIS" evidence="2">
    <location>
        <begin position="59"/>
        <end position="217"/>
    </location>
</feature>
<gene>
    <name evidence="3" type="ORF">FB459_2457</name>
</gene>
<evidence type="ECO:0000313" key="4">
    <source>
        <dbReference type="Proteomes" id="UP000320806"/>
    </source>
</evidence>
<reference evidence="3 4" key="1">
    <citation type="submission" date="2019-06" db="EMBL/GenBank/DDBJ databases">
        <title>Sequencing the genomes of 1000 actinobacteria strains.</title>
        <authorList>
            <person name="Klenk H.-P."/>
        </authorList>
    </citation>
    <scope>NUCLEOTIDE SEQUENCE [LARGE SCALE GENOMIC DNA]</scope>
    <source>
        <strain evidence="3 4">DSM 19828</strain>
    </source>
</reference>
<evidence type="ECO:0000259" key="2">
    <source>
        <dbReference type="PROSITE" id="PS51464"/>
    </source>
</evidence>
<dbReference type="InterPro" id="IPR001347">
    <property type="entry name" value="SIS_dom"/>
</dbReference>
<evidence type="ECO:0000313" key="3">
    <source>
        <dbReference type="EMBL" id="TQJ14941.1"/>
    </source>
</evidence>
<sequence length="217" mass="22496">MASPEVNPDTHPLHGTTPGDATAAVHRQLADGINDWAELARALADPELADAVRTAGEELIAALVAGRTLLVAGNGGSAAIASHVAAEFIGKCIHDRDPLPAINLAESLSSITAVGNDYGYDKVFTRGVAAHGQEGDVLLAMSTSGTSPNVVAALAEARRRGLLTIAMVGEGGAHLAESVDHLLVVPSRSTPRIQEVHMLWAHVWCEAVDVLSRDASV</sequence>
<dbReference type="AlphaFoldDB" id="A0A542EHX5"/>